<dbReference type="EMBL" id="KB296270">
    <property type="protein sequence ID" value="ELU11957.1"/>
    <property type="molecule type" value="Genomic_DNA"/>
</dbReference>
<evidence type="ECO:0000256" key="2">
    <source>
        <dbReference type="SAM" id="SignalP"/>
    </source>
</evidence>
<dbReference type="OrthoDB" id="6315753at2759"/>
<organism evidence="3">
    <name type="scientific">Capitella teleta</name>
    <name type="common">Polychaete worm</name>
    <dbReference type="NCBI Taxonomy" id="283909"/>
    <lineage>
        <taxon>Eukaryota</taxon>
        <taxon>Metazoa</taxon>
        <taxon>Spiralia</taxon>
        <taxon>Lophotrochozoa</taxon>
        <taxon>Annelida</taxon>
        <taxon>Polychaeta</taxon>
        <taxon>Sedentaria</taxon>
        <taxon>Scolecida</taxon>
        <taxon>Capitellidae</taxon>
        <taxon>Capitella</taxon>
    </lineage>
</organism>
<feature type="signal peptide" evidence="2">
    <location>
        <begin position="1"/>
        <end position="15"/>
    </location>
</feature>
<dbReference type="EnsemblMetazoa" id="CapteT216761">
    <property type="protein sequence ID" value="CapteP216761"/>
    <property type="gene ID" value="CapteG216761"/>
</dbReference>
<feature type="region of interest" description="Disordered" evidence="1">
    <location>
        <begin position="189"/>
        <end position="208"/>
    </location>
</feature>
<dbReference type="HOGENOM" id="CLU_944118_0_0_1"/>
<accession>R7V0B0</accession>
<evidence type="ECO:0000313" key="3">
    <source>
        <dbReference type="EMBL" id="ELU11957.1"/>
    </source>
</evidence>
<feature type="chain" id="PRO_5011952043" description="Chitin-binding type-2 domain-containing protein" evidence="2">
    <location>
        <begin position="16"/>
        <end position="295"/>
    </location>
</feature>
<name>R7V0B0_CAPTE</name>
<reference evidence="3 5" key="2">
    <citation type="journal article" date="2013" name="Nature">
        <title>Insights into bilaterian evolution from three spiralian genomes.</title>
        <authorList>
            <person name="Simakov O."/>
            <person name="Marletaz F."/>
            <person name="Cho S.J."/>
            <person name="Edsinger-Gonzales E."/>
            <person name="Havlak P."/>
            <person name="Hellsten U."/>
            <person name="Kuo D.H."/>
            <person name="Larsson T."/>
            <person name="Lv J."/>
            <person name="Arendt D."/>
            <person name="Savage R."/>
            <person name="Osoegawa K."/>
            <person name="de Jong P."/>
            <person name="Grimwood J."/>
            <person name="Chapman J.A."/>
            <person name="Shapiro H."/>
            <person name="Aerts A."/>
            <person name="Otillar R.P."/>
            <person name="Terry A.Y."/>
            <person name="Boore J.L."/>
            <person name="Grigoriev I.V."/>
            <person name="Lindberg D.R."/>
            <person name="Seaver E.C."/>
            <person name="Weisblat D.A."/>
            <person name="Putnam N.H."/>
            <person name="Rokhsar D.S."/>
        </authorList>
    </citation>
    <scope>NUCLEOTIDE SEQUENCE</scope>
    <source>
        <strain evidence="3 5">I ESC-2004</strain>
    </source>
</reference>
<dbReference type="AlphaFoldDB" id="R7V0B0"/>
<dbReference type="Proteomes" id="UP000014760">
    <property type="component" value="Unassembled WGS sequence"/>
</dbReference>
<proteinExistence type="predicted"/>
<evidence type="ECO:0000256" key="1">
    <source>
        <dbReference type="SAM" id="MobiDB-lite"/>
    </source>
</evidence>
<dbReference type="EMBL" id="AMQN01005546">
    <property type="status" value="NOT_ANNOTATED_CDS"/>
    <property type="molecule type" value="Genomic_DNA"/>
</dbReference>
<evidence type="ECO:0000313" key="4">
    <source>
        <dbReference type="EnsemblMetazoa" id="CapteP216761"/>
    </source>
</evidence>
<reference evidence="5" key="1">
    <citation type="submission" date="2012-12" db="EMBL/GenBank/DDBJ databases">
        <authorList>
            <person name="Hellsten U."/>
            <person name="Grimwood J."/>
            <person name="Chapman J.A."/>
            <person name="Shapiro H."/>
            <person name="Aerts A."/>
            <person name="Otillar R.P."/>
            <person name="Terry A.Y."/>
            <person name="Boore J.L."/>
            <person name="Simakov O."/>
            <person name="Marletaz F."/>
            <person name="Cho S.-J."/>
            <person name="Edsinger-Gonzales E."/>
            <person name="Havlak P."/>
            <person name="Kuo D.-H."/>
            <person name="Larsson T."/>
            <person name="Lv J."/>
            <person name="Arendt D."/>
            <person name="Savage R."/>
            <person name="Osoegawa K."/>
            <person name="de Jong P."/>
            <person name="Lindberg D.R."/>
            <person name="Seaver E.C."/>
            <person name="Weisblat D.A."/>
            <person name="Putnam N.H."/>
            <person name="Grigoriev I.V."/>
            <person name="Rokhsar D.S."/>
        </authorList>
    </citation>
    <scope>NUCLEOTIDE SEQUENCE</scope>
    <source>
        <strain evidence="5">I ESC-2004</strain>
    </source>
</reference>
<keyword evidence="2" id="KW-0732">Signal</keyword>
<reference evidence="4" key="3">
    <citation type="submission" date="2015-06" db="UniProtKB">
        <authorList>
            <consortium name="EnsemblMetazoa"/>
        </authorList>
    </citation>
    <scope>IDENTIFICATION</scope>
</reference>
<gene>
    <name evidence="3" type="ORF">CAPTEDRAFT_216761</name>
</gene>
<evidence type="ECO:0008006" key="6">
    <source>
        <dbReference type="Google" id="ProtNLM"/>
    </source>
</evidence>
<evidence type="ECO:0000313" key="5">
    <source>
        <dbReference type="Proteomes" id="UP000014760"/>
    </source>
</evidence>
<sequence length="295" mass="32620">MEWTLIFLILCSVSATVIPAEIPGGGVGSTLNFLQSSVYVIYFILGNRCYECNFSPSGYIKDSVGWKNEGESIGYHRCALQDEQDAEEVDKWKCTSGVCFLRRDSNGLVYRGCADENFLPNGVNVSMSCSQQGSSQSLWWFCTGELCNGGAVGENLHCDTADSISPMYTDDVNDVDYNFSALELEGYESNQGVEGKESSADEGEEDLSSEKIYREALADKYYERAQQRSEMIAELCDGKCEGNPSGLFADPQYADHFVQCSIGFRGGQQCHCCFAFSRPCPPGTKRFDPFMKVCL</sequence>
<protein>
    <recommendedName>
        <fullName evidence="6">Chitin-binding type-2 domain-containing protein</fullName>
    </recommendedName>
</protein>
<keyword evidence="5" id="KW-1185">Reference proteome</keyword>